<dbReference type="GO" id="GO:0010945">
    <property type="term" value="F:coenzyme A diphosphatase activity"/>
    <property type="evidence" value="ECO:0007669"/>
    <property type="project" value="InterPro"/>
</dbReference>
<evidence type="ECO:0000256" key="8">
    <source>
        <dbReference type="SAM" id="Phobius"/>
    </source>
</evidence>
<dbReference type="Pfam" id="PF00293">
    <property type="entry name" value="NUDIX"/>
    <property type="match status" value="1"/>
</dbReference>
<dbReference type="InterPro" id="IPR011992">
    <property type="entry name" value="EF-hand-dom_pair"/>
</dbReference>
<dbReference type="PROSITE" id="PS00020">
    <property type="entry name" value="ACTININ_2"/>
    <property type="match status" value="1"/>
</dbReference>
<evidence type="ECO:0000313" key="11">
    <source>
        <dbReference type="Proteomes" id="UP001140074"/>
    </source>
</evidence>
<organism evidence="10 11">
    <name type="scientific">Coemansia aciculifera</name>
    <dbReference type="NCBI Taxonomy" id="417176"/>
    <lineage>
        <taxon>Eukaryota</taxon>
        <taxon>Fungi</taxon>
        <taxon>Fungi incertae sedis</taxon>
        <taxon>Zoopagomycota</taxon>
        <taxon>Kickxellomycotina</taxon>
        <taxon>Kickxellomycetes</taxon>
        <taxon>Kickxellales</taxon>
        <taxon>Kickxellaceae</taxon>
        <taxon>Coemansia</taxon>
    </lineage>
</organism>
<dbReference type="Pfam" id="PF00106">
    <property type="entry name" value="adh_short"/>
    <property type="match status" value="1"/>
</dbReference>
<evidence type="ECO:0000313" key="10">
    <source>
        <dbReference type="EMBL" id="KAJ2863160.1"/>
    </source>
</evidence>
<evidence type="ECO:0000256" key="2">
    <source>
        <dbReference type="ARBA" id="ARBA00022723"/>
    </source>
</evidence>
<dbReference type="FunFam" id="1.10.418.10:FF:000027">
    <property type="entry name" value="Probable fimbrin"/>
    <property type="match status" value="1"/>
</dbReference>
<evidence type="ECO:0000256" key="4">
    <source>
        <dbReference type="ARBA" id="ARBA00022837"/>
    </source>
</evidence>
<dbReference type="Proteomes" id="UP001140074">
    <property type="component" value="Unassembled WGS sequence"/>
</dbReference>
<dbReference type="EMBL" id="JANBUY010000134">
    <property type="protein sequence ID" value="KAJ2863160.1"/>
    <property type="molecule type" value="Genomic_DNA"/>
</dbReference>
<dbReference type="PRINTS" id="PR00081">
    <property type="entry name" value="GDHRDH"/>
</dbReference>
<keyword evidence="8" id="KW-1133">Transmembrane helix</keyword>
<keyword evidence="8" id="KW-0472">Membrane</keyword>
<dbReference type="PANTHER" id="PTHR19961:SF18">
    <property type="entry name" value="FI19014P1"/>
    <property type="match status" value="1"/>
</dbReference>
<dbReference type="GO" id="GO:0032432">
    <property type="term" value="C:actin filament bundle"/>
    <property type="evidence" value="ECO:0007669"/>
    <property type="project" value="TreeGrafter"/>
</dbReference>
<name>A0A9W8M4Q9_9FUNG</name>
<dbReference type="InterPro" id="IPR015797">
    <property type="entry name" value="NUDIX_hydrolase-like_dom_sf"/>
</dbReference>
<comment type="caution">
    <text evidence="10">The sequence shown here is derived from an EMBL/GenBank/DDBJ whole genome shotgun (WGS) entry which is preliminary data.</text>
</comment>
<dbReference type="GO" id="GO:0110009">
    <property type="term" value="P:formin-nucleated actin cable organization"/>
    <property type="evidence" value="ECO:0007669"/>
    <property type="project" value="UniProtKB-ARBA"/>
</dbReference>
<feature type="domain" description="Calponin-homology (CH)" evidence="9">
    <location>
        <begin position="408"/>
        <end position="514"/>
    </location>
</feature>
<sequence>MSQQDIQRLSKKNPILKPWDIETLVNSFNGLDLDANRGLERRNVVSAVQKIEPERQYDEISSVLKEVDVSRPDKVELDEFVELIARLRTADKAKQGSTPAAAAKAFEGITSDRAYTGRTVLGSRQNASSAHTINEDEREEFTNHINFALSGDSDIGYRLPIDPHTMQLFDEARDGLILSKLINYSAPETIDERVLNRGRRLSPFQVTENNNVVINSAKAIGCSVVNIGSQDLAEGREHLLLGLIWQVIKIGLFANIDIKLHPELYRLLDEGEALEDFLKLPADAILLRWFNYHLAAAGWPRRVSNFSGDIKDSENYTVLLSQLVPAQCSREPLREHDLTSRAELMLQNADRIGCRRYVSPKTVVNGNPKLNLAFVAHLFNTHPCLAPLEDTTEHAELDDLLFRNQEYDREARAFALWLNSLNVDPFVNYLFEDVKDGLVLLQAFDKIFPGTVVWKRVNSRLPLMRFKQIENTNLLVDLSKDQRFSLVGIQGADITDGTPTLVLAVVWQLMRANIVRTLASLSAHGREVTDRDMVAWANKIVAGSGGQAPPIRAFGDQSLASGHYLLDVLNGMKPGIVDPSLVAAARTDEERKRNAQYAISIARKLGATIFLLPEDIVEVKPKMILTFIGSLMALQHLLNTLFTYVGIGVVAYYTSLVITLLFDVFVRAGVKLESFGAGKGAWAVVTGCTDGLGREAALELARKKFNVVLISRSQQKLDAMAEEVRALGVEAKVLAVDFAETGAETWTEIGQLLDSVRVGVLVNNVGVSYDYPMYTEEISDATVDALVELNMRAMVRMTRAVLPQMKERKSGLILNSGSFAALLPSPFLSVYSGTKGFVKFFTQSLAAEVVRQGIVVEHLQTYFVCSRMSKTRKPNFLIPMPRPYMRTVLAKIGVAGGSGEPYTSVPYFSHALLAFVAERLAPRQLAIDYNYNLLNGLRKRAIKKMQREQEEEGKTKTLIVFEERQRRLTAHGGEACFAGGKADAEDLTLVHTALRETREELGLDPACVAVLGRLPPVPNKTATLRVHPVVGVMTKGTLDLQGLALNRDEVHRAFALPLSHFYRAENRDNVPPRFRNTGLRVPVYNTDKPGLRIWGLTAFILHEFLCRIGDPANDDSSMSRVIIT</sequence>
<keyword evidence="8" id="KW-0812">Transmembrane</keyword>
<dbReference type="InterPro" id="IPR002347">
    <property type="entry name" value="SDR_fam"/>
</dbReference>
<dbReference type="InterPro" id="IPR020904">
    <property type="entry name" value="Sc_DH/Rdtase_CS"/>
</dbReference>
<keyword evidence="6" id="KW-0009">Actin-binding</keyword>
<feature type="domain" description="Calponin-homology (CH)" evidence="9">
    <location>
        <begin position="135"/>
        <end position="252"/>
    </location>
</feature>
<dbReference type="AlphaFoldDB" id="A0A9W8M4Q9"/>
<dbReference type="CDD" id="cd05356">
    <property type="entry name" value="17beta-HSD1_like_SDR_c"/>
    <property type="match status" value="1"/>
</dbReference>
<accession>A0A9W8M4Q9</accession>
<dbReference type="SUPFAM" id="SSF51735">
    <property type="entry name" value="NAD(P)-binding Rossmann-fold domains"/>
    <property type="match status" value="1"/>
</dbReference>
<feature type="transmembrane region" description="Helical" evidence="8">
    <location>
        <begin position="641"/>
        <end position="666"/>
    </location>
</feature>
<keyword evidence="3" id="KW-0677">Repeat</keyword>
<comment type="pathway">
    <text evidence="1">Lipid metabolism; fatty acid biosynthesis.</text>
</comment>
<dbReference type="GO" id="GO:0046872">
    <property type="term" value="F:metal ion binding"/>
    <property type="evidence" value="ECO:0007669"/>
    <property type="project" value="UniProtKB-KW"/>
</dbReference>
<reference evidence="10" key="1">
    <citation type="submission" date="2022-07" db="EMBL/GenBank/DDBJ databases">
        <title>Phylogenomic reconstructions and comparative analyses of Kickxellomycotina fungi.</title>
        <authorList>
            <person name="Reynolds N.K."/>
            <person name="Stajich J.E."/>
            <person name="Barry K."/>
            <person name="Grigoriev I.V."/>
            <person name="Crous P."/>
            <person name="Smith M.E."/>
        </authorList>
    </citation>
    <scope>NUCLEOTIDE SEQUENCE</scope>
    <source>
        <strain evidence="10">RSA 476</strain>
    </source>
</reference>
<evidence type="ECO:0000256" key="5">
    <source>
        <dbReference type="ARBA" id="ARBA00022857"/>
    </source>
</evidence>
<evidence type="ECO:0000256" key="6">
    <source>
        <dbReference type="ARBA" id="ARBA00023203"/>
    </source>
</evidence>
<dbReference type="GO" id="GO:0051017">
    <property type="term" value="P:actin filament bundle assembly"/>
    <property type="evidence" value="ECO:0007669"/>
    <property type="project" value="InterPro"/>
</dbReference>
<dbReference type="InterPro" id="IPR045121">
    <property type="entry name" value="CoAse"/>
</dbReference>
<feature type="domain" description="Calponin-homology (CH)" evidence="9">
    <location>
        <begin position="280"/>
        <end position="383"/>
    </location>
</feature>
<dbReference type="CDD" id="cd21294">
    <property type="entry name" value="CH_FIMB_rpt1"/>
    <property type="match status" value="1"/>
</dbReference>
<dbReference type="PROSITE" id="PS00061">
    <property type="entry name" value="ADH_SHORT"/>
    <property type="match status" value="1"/>
</dbReference>
<dbReference type="InterPro" id="IPR001715">
    <property type="entry name" value="CH_dom"/>
</dbReference>
<dbReference type="FunFam" id="3.40.50.720:FF:000137">
    <property type="entry name" value="Hydroxysteroid (17-beta) dehydrogenase 3"/>
    <property type="match status" value="1"/>
</dbReference>
<dbReference type="Gene3D" id="1.10.418.10">
    <property type="entry name" value="Calponin-like domain"/>
    <property type="match status" value="4"/>
</dbReference>
<dbReference type="Gene3D" id="3.40.50.720">
    <property type="entry name" value="NAD(P)-binding Rossmann-like Domain"/>
    <property type="match status" value="1"/>
</dbReference>
<keyword evidence="4" id="KW-0106">Calcium</keyword>
<keyword evidence="5" id="KW-0521">NADP</keyword>
<dbReference type="PANTHER" id="PTHR19961">
    <property type="entry name" value="FIMBRIN/PLASTIN"/>
    <property type="match status" value="1"/>
</dbReference>
<dbReference type="FunFam" id="1.10.418.10:FF:000016">
    <property type="entry name" value="Probable fimbrin"/>
    <property type="match status" value="1"/>
</dbReference>
<dbReference type="SUPFAM" id="SSF55811">
    <property type="entry name" value="Nudix"/>
    <property type="match status" value="1"/>
</dbReference>
<dbReference type="GO" id="GO:0051639">
    <property type="term" value="P:actin filament network formation"/>
    <property type="evidence" value="ECO:0007669"/>
    <property type="project" value="TreeGrafter"/>
</dbReference>
<keyword evidence="2" id="KW-0479">Metal-binding</keyword>
<feature type="transmembrane region" description="Helical" evidence="8">
    <location>
        <begin position="812"/>
        <end position="831"/>
    </location>
</feature>
<dbReference type="SUPFAM" id="SSF47473">
    <property type="entry name" value="EF-hand"/>
    <property type="match status" value="1"/>
</dbReference>
<dbReference type="CDD" id="cd03426">
    <property type="entry name" value="NUDIX_CoAse_Nudt7"/>
    <property type="match status" value="1"/>
</dbReference>
<dbReference type="GO" id="GO:0005884">
    <property type="term" value="C:actin filament"/>
    <property type="evidence" value="ECO:0007669"/>
    <property type="project" value="TreeGrafter"/>
</dbReference>
<dbReference type="InterPro" id="IPR036291">
    <property type="entry name" value="NAD(P)-bd_dom_sf"/>
</dbReference>
<proteinExistence type="predicted"/>
<feature type="domain" description="Calponin-homology (CH)" evidence="9">
    <location>
        <begin position="527"/>
        <end position="636"/>
    </location>
</feature>
<dbReference type="GO" id="GO:0051015">
    <property type="term" value="F:actin filament binding"/>
    <property type="evidence" value="ECO:0007669"/>
    <property type="project" value="InterPro"/>
</dbReference>
<dbReference type="SMART" id="SM00033">
    <property type="entry name" value="CH"/>
    <property type="match status" value="4"/>
</dbReference>
<evidence type="ECO:0000256" key="1">
    <source>
        <dbReference type="ARBA" id="ARBA00005194"/>
    </source>
</evidence>
<dbReference type="Pfam" id="PF00307">
    <property type="entry name" value="CH"/>
    <property type="match status" value="4"/>
</dbReference>
<dbReference type="CDD" id="cd21295">
    <property type="entry name" value="CH_PLS_rpt2"/>
    <property type="match status" value="1"/>
</dbReference>
<dbReference type="PROSITE" id="PS50021">
    <property type="entry name" value="CH"/>
    <property type="match status" value="4"/>
</dbReference>
<dbReference type="Gene3D" id="3.90.79.10">
    <property type="entry name" value="Nucleoside Triphosphate Pyrophosphohydrolase"/>
    <property type="match status" value="1"/>
</dbReference>
<evidence type="ECO:0000256" key="7">
    <source>
        <dbReference type="ARBA" id="ARBA00073963"/>
    </source>
</evidence>
<dbReference type="FunFam" id="1.10.418.10:FF:000010">
    <property type="entry name" value="Plastin-3 isoform 1"/>
    <property type="match status" value="1"/>
</dbReference>
<dbReference type="PRINTS" id="PR00080">
    <property type="entry name" value="SDRFAMILY"/>
</dbReference>
<keyword evidence="11" id="KW-1185">Reference proteome</keyword>
<protein>
    <recommendedName>
        <fullName evidence="7">Fimbrin</fullName>
    </recommendedName>
</protein>
<dbReference type="InterPro" id="IPR001589">
    <property type="entry name" value="Actinin_actin-bd_CS"/>
</dbReference>
<dbReference type="InterPro" id="IPR000086">
    <property type="entry name" value="NUDIX_hydrolase_dom"/>
</dbReference>
<dbReference type="FunFam" id="1.10.418.10:FF:000042">
    <property type="entry name" value="Fimbrin, putative"/>
    <property type="match status" value="1"/>
</dbReference>
<dbReference type="GO" id="GO:0030479">
    <property type="term" value="C:actin cortical patch"/>
    <property type="evidence" value="ECO:0007669"/>
    <property type="project" value="UniProtKB-ARBA"/>
</dbReference>
<dbReference type="InterPro" id="IPR039959">
    <property type="entry name" value="Fimbrin/Plastin"/>
</dbReference>
<evidence type="ECO:0000259" key="9">
    <source>
        <dbReference type="PROSITE" id="PS50021"/>
    </source>
</evidence>
<dbReference type="SUPFAM" id="SSF47576">
    <property type="entry name" value="Calponin-homology domain, CH-domain"/>
    <property type="match status" value="1"/>
</dbReference>
<gene>
    <name evidence="10" type="primary">fim1</name>
    <name evidence="10" type="ORF">GGH94_003788</name>
</gene>
<evidence type="ECO:0000256" key="3">
    <source>
        <dbReference type="ARBA" id="ARBA00022737"/>
    </source>
</evidence>
<dbReference type="InterPro" id="IPR036872">
    <property type="entry name" value="CH_dom_sf"/>
</dbReference>